<evidence type="ECO:0000313" key="3">
    <source>
        <dbReference type="EMBL" id="MCK2218712.1"/>
    </source>
</evidence>
<sequence length="298" mass="30473">MTAPPPTPPPTPPPIPPPAPPPGAPVRAGAHVAARFGSDGAFLSAAAGFARAGVGEGAQVLLFPSPRLREALRGRLSGGGDAALGAAARDGRLLVLDPRQVQLAGGAFDPARLRAAYLDAVRDALAAGRTGVWTAVDMDWARPGVADPGALVAFEAAANTLFTPGTLTALCAYDTRVFTAGQIFRACQAHPSSDDTAGFAHRALPCGGGLAFSGETDRSNALAWNALLASLAPGHDVVDISAMSFLSIQALADLGAAACARPRPLTIRVTFRQATRLSLLRLDQVATIEVLRAGGQVR</sequence>
<dbReference type="InterPro" id="IPR025847">
    <property type="entry name" value="MEDS_domain"/>
</dbReference>
<gene>
    <name evidence="3" type="ORF">MF672_033685</name>
</gene>
<dbReference type="Pfam" id="PF14417">
    <property type="entry name" value="MEDS"/>
    <property type="match status" value="1"/>
</dbReference>
<evidence type="ECO:0000313" key="4">
    <source>
        <dbReference type="Proteomes" id="UP001317259"/>
    </source>
</evidence>
<name>A0ABT0G277_9ACTN</name>
<comment type="caution">
    <text evidence="3">The sequence shown here is derived from an EMBL/GenBank/DDBJ whole genome shotgun (WGS) entry which is preliminary data.</text>
</comment>
<feature type="region of interest" description="Disordered" evidence="1">
    <location>
        <begin position="1"/>
        <end position="27"/>
    </location>
</feature>
<accession>A0ABT0G277</accession>
<dbReference type="Proteomes" id="UP001317259">
    <property type="component" value="Unassembled WGS sequence"/>
</dbReference>
<feature type="compositionally biased region" description="Pro residues" evidence="1">
    <location>
        <begin position="1"/>
        <end position="24"/>
    </location>
</feature>
<proteinExistence type="predicted"/>
<feature type="domain" description="MEDS" evidence="2">
    <location>
        <begin position="31"/>
        <end position="191"/>
    </location>
</feature>
<dbReference type="EMBL" id="JAKRKC020000002">
    <property type="protein sequence ID" value="MCK2218712.1"/>
    <property type="molecule type" value="Genomic_DNA"/>
</dbReference>
<dbReference type="RefSeq" id="WP_247815544.1">
    <property type="nucleotide sequence ID" value="NZ_JAKRKC020000002.1"/>
</dbReference>
<evidence type="ECO:0000256" key="1">
    <source>
        <dbReference type="SAM" id="MobiDB-lite"/>
    </source>
</evidence>
<reference evidence="3 4" key="1">
    <citation type="submission" date="2022-04" db="EMBL/GenBank/DDBJ databases">
        <title>Genome draft of Actinomadura sp. ATCC 31491.</title>
        <authorList>
            <person name="Shi X."/>
            <person name="Du Y."/>
        </authorList>
    </citation>
    <scope>NUCLEOTIDE SEQUENCE [LARGE SCALE GENOMIC DNA]</scope>
    <source>
        <strain evidence="3 4">ATCC 31491</strain>
    </source>
</reference>
<organism evidence="3 4">
    <name type="scientific">Actinomadura luzonensis</name>
    <dbReference type="NCBI Taxonomy" id="2805427"/>
    <lineage>
        <taxon>Bacteria</taxon>
        <taxon>Bacillati</taxon>
        <taxon>Actinomycetota</taxon>
        <taxon>Actinomycetes</taxon>
        <taxon>Streptosporangiales</taxon>
        <taxon>Thermomonosporaceae</taxon>
        <taxon>Actinomadura</taxon>
    </lineage>
</organism>
<keyword evidence="4" id="KW-1185">Reference proteome</keyword>
<protein>
    <submittedName>
        <fullName evidence="3">MEDS domain-containing protein</fullName>
    </submittedName>
</protein>
<evidence type="ECO:0000259" key="2">
    <source>
        <dbReference type="Pfam" id="PF14417"/>
    </source>
</evidence>